<comment type="caution">
    <text evidence="2">The sequence shown here is derived from an EMBL/GenBank/DDBJ whole genome shotgun (WGS) entry which is preliminary data.</text>
</comment>
<proteinExistence type="predicted"/>
<accession>A0AAN8X8V0</accession>
<keyword evidence="3" id="KW-1185">Reference proteome</keyword>
<feature type="region of interest" description="Disordered" evidence="1">
    <location>
        <begin position="51"/>
        <end position="117"/>
    </location>
</feature>
<evidence type="ECO:0000256" key="1">
    <source>
        <dbReference type="SAM" id="MobiDB-lite"/>
    </source>
</evidence>
<reference evidence="2 3" key="1">
    <citation type="submission" date="2023-11" db="EMBL/GenBank/DDBJ databases">
        <title>Halocaridina rubra genome assembly.</title>
        <authorList>
            <person name="Smith C."/>
        </authorList>
    </citation>
    <scope>NUCLEOTIDE SEQUENCE [LARGE SCALE GENOMIC DNA]</scope>
    <source>
        <strain evidence="2">EP-1</strain>
        <tissue evidence="2">Whole</tissue>
    </source>
</reference>
<dbReference type="AlphaFoldDB" id="A0AAN8X8V0"/>
<dbReference type="EMBL" id="JAXCGZ010009604">
    <property type="protein sequence ID" value="KAK7076608.1"/>
    <property type="molecule type" value="Genomic_DNA"/>
</dbReference>
<evidence type="ECO:0000313" key="2">
    <source>
        <dbReference type="EMBL" id="KAK7076608.1"/>
    </source>
</evidence>
<feature type="region of interest" description="Disordered" evidence="1">
    <location>
        <begin position="1"/>
        <end position="34"/>
    </location>
</feature>
<sequence length="117" mass="13022">KEKDVIKPEVAAPESVDTADEDTYGYDGDEQTPANDLMDGISKWWDTILPFAPKPEEKSPSSTTTPAPPPFPVFPDYENIENTPTPQETDDYGFGDLWFPPLTTTTEQPISYTLPPE</sequence>
<gene>
    <name evidence="2" type="ORF">SK128_002829</name>
</gene>
<protein>
    <submittedName>
        <fullName evidence="2">Uncharacterized protein</fullName>
    </submittedName>
</protein>
<feature type="non-terminal residue" evidence="2">
    <location>
        <position position="117"/>
    </location>
</feature>
<feature type="non-terminal residue" evidence="2">
    <location>
        <position position="1"/>
    </location>
</feature>
<feature type="compositionally biased region" description="Polar residues" evidence="1">
    <location>
        <begin position="102"/>
        <end position="111"/>
    </location>
</feature>
<organism evidence="2 3">
    <name type="scientific">Halocaridina rubra</name>
    <name type="common">Hawaiian red shrimp</name>
    <dbReference type="NCBI Taxonomy" id="373956"/>
    <lineage>
        <taxon>Eukaryota</taxon>
        <taxon>Metazoa</taxon>
        <taxon>Ecdysozoa</taxon>
        <taxon>Arthropoda</taxon>
        <taxon>Crustacea</taxon>
        <taxon>Multicrustacea</taxon>
        <taxon>Malacostraca</taxon>
        <taxon>Eumalacostraca</taxon>
        <taxon>Eucarida</taxon>
        <taxon>Decapoda</taxon>
        <taxon>Pleocyemata</taxon>
        <taxon>Caridea</taxon>
        <taxon>Atyoidea</taxon>
        <taxon>Atyidae</taxon>
        <taxon>Halocaridina</taxon>
    </lineage>
</organism>
<dbReference type="Proteomes" id="UP001381693">
    <property type="component" value="Unassembled WGS sequence"/>
</dbReference>
<name>A0AAN8X8V0_HALRR</name>
<feature type="compositionally biased region" description="Acidic residues" evidence="1">
    <location>
        <begin position="17"/>
        <end position="30"/>
    </location>
</feature>
<evidence type="ECO:0000313" key="3">
    <source>
        <dbReference type="Proteomes" id="UP001381693"/>
    </source>
</evidence>